<proteinExistence type="predicted"/>
<reference evidence="2 3" key="1">
    <citation type="submission" date="2018-09" db="EMBL/GenBank/DDBJ databases">
        <title>Arachidicoccus sp. nov., a bacterium isolated from soil.</title>
        <authorList>
            <person name="Weon H.-Y."/>
            <person name="Kwon S.-W."/>
            <person name="Lee S.A."/>
        </authorList>
    </citation>
    <scope>NUCLEOTIDE SEQUENCE [LARGE SCALE GENOMIC DNA]</scope>
    <source>
        <strain evidence="2 3">KIS59-12</strain>
    </source>
</reference>
<protein>
    <submittedName>
        <fullName evidence="2">Polyisoprenoid-binding protein</fullName>
    </submittedName>
</protein>
<name>A0A386HTJ0_9BACT</name>
<dbReference type="RefSeq" id="WP_119990712.1">
    <property type="nucleotide sequence ID" value="NZ_CP032489.1"/>
</dbReference>
<evidence type="ECO:0000313" key="2">
    <source>
        <dbReference type="EMBL" id="AYD49205.1"/>
    </source>
</evidence>
<dbReference type="EMBL" id="CP032489">
    <property type="protein sequence ID" value="AYD49205.1"/>
    <property type="molecule type" value="Genomic_DNA"/>
</dbReference>
<dbReference type="PANTHER" id="PTHR34406:SF1">
    <property type="entry name" value="PROTEIN YCEI"/>
    <property type="match status" value="1"/>
</dbReference>
<organism evidence="2 3">
    <name type="scientific">Arachidicoccus soli</name>
    <dbReference type="NCBI Taxonomy" id="2341117"/>
    <lineage>
        <taxon>Bacteria</taxon>
        <taxon>Pseudomonadati</taxon>
        <taxon>Bacteroidota</taxon>
        <taxon>Chitinophagia</taxon>
        <taxon>Chitinophagales</taxon>
        <taxon>Chitinophagaceae</taxon>
        <taxon>Arachidicoccus</taxon>
    </lineage>
</organism>
<sequence length="174" mass="19607">MKTYKIDLTHSSVSFKIRHLLISNVTGQFRNFDATLEKPAEDFSEARVTFVAQTNSVETNNEQRDAHLKSADFFDVVNHPEIKFVSTAVQKLDEESYKITGDLTIKNITKSVDINATFNGETTDGYGQVKIGFEGETKINRKEFGLTWSMATEAGQIVVGDDVKLQFDVQFIEQ</sequence>
<dbReference type="OrthoDB" id="9811006at2"/>
<evidence type="ECO:0000313" key="3">
    <source>
        <dbReference type="Proteomes" id="UP000266118"/>
    </source>
</evidence>
<dbReference type="Gene3D" id="2.40.128.110">
    <property type="entry name" value="Lipid/polyisoprenoid-binding, YceI-like"/>
    <property type="match status" value="1"/>
</dbReference>
<dbReference type="AlphaFoldDB" id="A0A386HTJ0"/>
<feature type="domain" description="Lipid/polyisoprenoid-binding YceI-like" evidence="1">
    <location>
        <begin position="3"/>
        <end position="172"/>
    </location>
</feature>
<dbReference type="InterPro" id="IPR036761">
    <property type="entry name" value="TTHA0802/YceI-like_sf"/>
</dbReference>
<dbReference type="PANTHER" id="PTHR34406">
    <property type="entry name" value="PROTEIN YCEI"/>
    <property type="match status" value="1"/>
</dbReference>
<accession>A0A386HTJ0</accession>
<dbReference type="KEGG" id="ark:D6B99_17190"/>
<dbReference type="Pfam" id="PF04264">
    <property type="entry name" value="YceI"/>
    <property type="match status" value="1"/>
</dbReference>
<dbReference type="Proteomes" id="UP000266118">
    <property type="component" value="Chromosome"/>
</dbReference>
<keyword evidence="3" id="KW-1185">Reference proteome</keyword>
<gene>
    <name evidence="2" type="ORF">D6B99_17190</name>
</gene>
<dbReference type="InterPro" id="IPR007372">
    <property type="entry name" value="Lipid/polyisoprenoid-bd_YceI"/>
</dbReference>
<dbReference type="SMART" id="SM00867">
    <property type="entry name" value="YceI"/>
    <property type="match status" value="1"/>
</dbReference>
<evidence type="ECO:0000259" key="1">
    <source>
        <dbReference type="SMART" id="SM00867"/>
    </source>
</evidence>
<dbReference type="SUPFAM" id="SSF101874">
    <property type="entry name" value="YceI-like"/>
    <property type="match status" value="1"/>
</dbReference>